<dbReference type="AlphaFoldDB" id="A0A0D3IY71"/>
<sequence>MRLALFWLAVSSRARYDPGKPQEHDGRVPSRRPSDREVADSGVRREEAERMPWFPSHSTVCDGRPCAPGEGNLQHVREDTPRGWRYKQWTQPYIHREAWVQARSRDVPHSPDEVAVYGDAVALAKRTALDGRVVVTSGDWDYRELVLNFVLHAHKLAYHNTLVLSMEAELHSDLTARAIPSADLSRSLAAWNETPAFPDLT</sequence>
<evidence type="ECO:0000313" key="2">
    <source>
        <dbReference type="EnsemblProtists" id="EOD16206"/>
    </source>
</evidence>
<evidence type="ECO:0008006" key="4">
    <source>
        <dbReference type="Google" id="ProtNLM"/>
    </source>
</evidence>
<dbReference type="RefSeq" id="XP_005756246.1">
    <property type="nucleotide sequence ID" value="XM_005756189.1"/>
</dbReference>
<dbReference type="PaxDb" id="2903-EOD03817"/>
<dbReference type="Proteomes" id="UP000013827">
    <property type="component" value="Unassembled WGS sequence"/>
</dbReference>
<name>A0A0D3IY71_EMIH1</name>
<dbReference type="HOGENOM" id="CLU_1362604_0_0_1"/>
<evidence type="ECO:0000256" key="1">
    <source>
        <dbReference type="SAM" id="MobiDB-lite"/>
    </source>
</evidence>
<dbReference type="EnsemblProtists" id="EOD03817">
    <property type="protein sequence ID" value="EOD03817"/>
    <property type="gene ID" value="EMIHUDRAFT_250807"/>
</dbReference>
<dbReference type="GeneID" id="17262350"/>
<reference evidence="2" key="2">
    <citation type="submission" date="2024-10" db="UniProtKB">
        <authorList>
            <consortium name="EnsemblProtists"/>
        </authorList>
    </citation>
    <scope>IDENTIFICATION</scope>
</reference>
<accession>A0A0D3IY71</accession>
<keyword evidence="3" id="KW-1185">Reference proteome</keyword>
<feature type="region of interest" description="Disordered" evidence="1">
    <location>
        <begin position="16"/>
        <end position="49"/>
    </location>
</feature>
<dbReference type="KEGG" id="ehx:EMIHUDRAFT_245213"/>
<dbReference type="GeneID" id="17249969"/>
<reference evidence="3" key="1">
    <citation type="journal article" date="2013" name="Nature">
        <title>Pan genome of the phytoplankton Emiliania underpins its global distribution.</title>
        <authorList>
            <person name="Read B.A."/>
            <person name="Kegel J."/>
            <person name="Klute M.J."/>
            <person name="Kuo A."/>
            <person name="Lefebvre S.C."/>
            <person name="Maumus F."/>
            <person name="Mayer C."/>
            <person name="Miller J."/>
            <person name="Monier A."/>
            <person name="Salamov A."/>
            <person name="Young J."/>
            <person name="Aguilar M."/>
            <person name="Claverie J.M."/>
            <person name="Frickenhaus S."/>
            <person name="Gonzalez K."/>
            <person name="Herman E.K."/>
            <person name="Lin Y.C."/>
            <person name="Napier J."/>
            <person name="Ogata H."/>
            <person name="Sarno A.F."/>
            <person name="Shmutz J."/>
            <person name="Schroeder D."/>
            <person name="de Vargas C."/>
            <person name="Verret F."/>
            <person name="von Dassow P."/>
            <person name="Valentin K."/>
            <person name="Van de Peer Y."/>
            <person name="Wheeler G."/>
            <person name="Dacks J.B."/>
            <person name="Delwiche C.F."/>
            <person name="Dyhrman S.T."/>
            <person name="Glockner G."/>
            <person name="John U."/>
            <person name="Richards T."/>
            <person name="Worden A.Z."/>
            <person name="Zhang X."/>
            <person name="Grigoriev I.V."/>
            <person name="Allen A.E."/>
            <person name="Bidle K."/>
            <person name="Borodovsky M."/>
            <person name="Bowler C."/>
            <person name="Brownlee C."/>
            <person name="Cock J.M."/>
            <person name="Elias M."/>
            <person name="Gladyshev V.N."/>
            <person name="Groth M."/>
            <person name="Guda C."/>
            <person name="Hadaegh A."/>
            <person name="Iglesias-Rodriguez M.D."/>
            <person name="Jenkins J."/>
            <person name="Jones B.M."/>
            <person name="Lawson T."/>
            <person name="Leese F."/>
            <person name="Lindquist E."/>
            <person name="Lobanov A."/>
            <person name="Lomsadze A."/>
            <person name="Malik S.B."/>
            <person name="Marsh M.E."/>
            <person name="Mackinder L."/>
            <person name="Mock T."/>
            <person name="Mueller-Roeber B."/>
            <person name="Pagarete A."/>
            <person name="Parker M."/>
            <person name="Probert I."/>
            <person name="Quesneville H."/>
            <person name="Raines C."/>
            <person name="Rensing S.A."/>
            <person name="Riano-Pachon D.M."/>
            <person name="Richier S."/>
            <person name="Rokitta S."/>
            <person name="Shiraiwa Y."/>
            <person name="Soanes D.M."/>
            <person name="van der Giezen M."/>
            <person name="Wahlund T.M."/>
            <person name="Williams B."/>
            <person name="Wilson W."/>
            <person name="Wolfe G."/>
            <person name="Wurch L.L."/>
        </authorList>
    </citation>
    <scope>NUCLEOTIDE SEQUENCE</scope>
</reference>
<dbReference type="KEGG" id="ehx:EMIHUDRAFT_250807"/>
<organism evidence="2 3">
    <name type="scientific">Emiliania huxleyi (strain CCMP1516)</name>
    <dbReference type="NCBI Taxonomy" id="280463"/>
    <lineage>
        <taxon>Eukaryota</taxon>
        <taxon>Haptista</taxon>
        <taxon>Haptophyta</taxon>
        <taxon>Prymnesiophyceae</taxon>
        <taxon>Isochrysidales</taxon>
        <taxon>Noelaerhabdaceae</taxon>
        <taxon>Emiliania</taxon>
    </lineage>
</organism>
<evidence type="ECO:0000313" key="3">
    <source>
        <dbReference type="Proteomes" id="UP000013827"/>
    </source>
</evidence>
<protein>
    <recommendedName>
        <fullName evidence="4">NYN domain-containing protein</fullName>
    </recommendedName>
</protein>
<proteinExistence type="predicted"/>
<dbReference type="RefSeq" id="XP_005768635.1">
    <property type="nucleotide sequence ID" value="XM_005768578.1"/>
</dbReference>
<dbReference type="EnsemblProtists" id="EOD16206">
    <property type="protein sequence ID" value="EOD16206"/>
    <property type="gene ID" value="EMIHUDRAFT_245213"/>
</dbReference>